<dbReference type="RefSeq" id="WP_138106377.1">
    <property type="nucleotide sequence ID" value="NZ_CAMISB010000015.1"/>
</dbReference>
<gene>
    <name evidence="1" type="primary">ypfM</name>
    <name evidence="1" type="ORF">H8J20_03360</name>
</gene>
<dbReference type="InterPro" id="IPR049852">
    <property type="entry name" value="YpfM-like"/>
</dbReference>
<dbReference type="EMBL" id="JACNYO010000003">
    <property type="protein sequence ID" value="MBC3211168.1"/>
    <property type="molecule type" value="Genomic_DNA"/>
</dbReference>
<comment type="caution">
    <text evidence="1">The sequence shown here is derived from an EMBL/GenBank/DDBJ whole genome shotgun (WGS) entry which is preliminary data.</text>
</comment>
<sequence>MVDRELTNWKDFIDEMLGN</sequence>
<evidence type="ECO:0000313" key="2">
    <source>
        <dbReference type="Proteomes" id="UP000659084"/>
    </source>
</evidence>
<dbReference type="Proteomes" id="UP000659084">
    <property type="component" value="Unassembled WGS sequence"/>
</dbReference>
<name>A0AAP2B8Q7_SERFO</name>
<organism evidence="1 2">
    <name type="scientific">Serratia fonticola</name>
    <dbReference type="NCBI Taxonomy" id="47917"/>
    <lineage>
        <taxon>Bacteria</taxon>
        <taxon>Pseudomonadati</taxon>
        <taxon>Pseudomonadota</taxon>
        <taxon>Gammaproteobacteria</taxon>
        <taxon>Enterobacterales</taxon>
        <taxon>Yersiniaceae</taxon>
        <taxon>Serratia</taxon>
    </lineage>
</organism>
<protein>
    <submittedName>
        <fullName evidence="1">Protein YpfM</fullName>
    </submittedName>
</protein>
<dbReference type="AlphaFoldDB" id="A0AAP2B8Q7"/>
<accession>A0AAP2B8Q7</accession>
<reference evidence="1" key="1">
    <citation type="submission" date="2020-08" db="EMBL/GenBank/DDBJ databases">
        <title>Food and environmental bacterial isolates.</title>
        <authorList>
            <person name="Richter L."/>
            <person name="Du Plessis E.M."/>
            <person name="Duvenage S."/>
            <person name="Allam M."/>
            <person name="Korsten L."/>
        </authorList>
    </citation>
    <scope>NUCLEOTIDE SEQUENCE</scope>
    <source>
        <strain evidence="1">UPMP2127</strain>
    </source>
</reference>
<dbReference type="NCBIfam" id="NF033843">
    <property type="entry name" value="small_YpfM"/>
    <property type="match status" value="1"/>
</dbReference>
<proteinExistence type="predicted"/>
<evidence type="ECO:0000313" key="1">
    <source>
        <dbReference type="EMBL" id="MBC3211168.1"/>
    </source>
</evidence>